<gene>
    <name evidence="4" type="ORF">J2Z80_002003</name>
</gene>
<feature type="chain" id="PRO_5046819926" description="Fibronectin type-III domain-containing protein" evidence="2">
    <location>
        <begin position="28"/>
        <end position="1753"/>
    </location>
</feature>
<dbReference type="InterPro" id="IPR002909">
    <property type="entry name" value="IPT_dom"/>
</dbReference>
<dbReference type="InterPro" id="IPR052387">
    <property type="entry name" value="Fibrocystin"/>
</dbReference>
<evidence type="ECO:0000256" key="2">
    <source>
        <dbReference type="SAM" id="SignalP"/>
    </source>
</evidence>
<dbReference type="InterPro" id="IPR003961">
    <property type="entry name" value="FN3_dom"/>
</dbReference>
<evidence type="ECO:0000313" key="5">
    <source>
        <dbReference type="Proteomes" id="UP001166402"/>
    </source>
</evidence>
<dbReference type="SMART" id="SM00060">
    <property type="entry name" value="FN3"/>
    <property type="match status" value="1"/>
</dbReference>
<dbReference type="InterPro" id="IPR013783">
    <property type="entry name" value="Ig-like_fold"/>
</dbReference>
<dbReference type="SUPFAM" id="SSF81296">
    <property type="entry name" value="E set domains"/>
    <property type="match status" value="11"/>
</dbReference>
<dbReference type="PANTHER" id="PTHR46769:SF2">
    <property type="entry name" value="FIBROCYSTIN-L ISOFORM 2 PRECURSOR-RELATED"/>
    <property type="match status" value="1"/>
</dbReference>
<feature type="signal peptide" evidence="2">
    <location>
        <begin position="1"/>
        <end position="27"/>
    </location>
</feature>
<evidence type="ECO:0000256" key="1">
    <source>
        <dbReference type="ARBA" id="ARBA00022729"/>
    </source>
</evidence>
<dbReference type="CDD" id="cd00063">
    <property type="entry name" value="FN3"/>
    <property type="match status" value="1"/>
</dbReference>
<dbReference type="SMART" id="SM00429">
    <property type="entry name" value="IPT"/>
    <property type="match status" value="9"/>
</dbReference>
<reference evidence="4" key="1">
    <citation type="submission" date="2021-03" db="EMBL/GenBank/DDBJ databases">
        <title>Genomic Encyclopedia of Type Strains, Phase IV (KMG-IV): sequencing the most valuable type-strain genomes for metagenomic binning, comparative biology and taxonomic classification.</title>
        <authorList>
            <person name="Goeker M."/>
        </authorList>
    </citation>
    <scope>NUCLEOTIDE SEQUENCE</scope>
    <source>
        <strain evidence="4">DSM 101588</strain>
    </source>
</reference>
<dbReference type="Gene3D" id="2.60.40.10">
    <property type="entry name" value="Immunoglobulins"/>
    <property type="match status" value="13"/>
</dbReference>
<protein>
    <recommendedName>
        <fullName evidence="3">Fibronectin type-III domain-containing protein</fullName>
    </recommendedName>
</protein>
<dbReference type="PANTHER" id="PTHR46769">
    <property type="entry name" value="POLYCYSTIC KIDNEY AND HEPATIC DISEASE 1 (AUTOSOMAL RECESSIVE)-LIKE 1"/>
    <property type="match status" value="1"/>
</dbReference>
<name>A0ABS4NHE6_9THEO</name>
<sequence length="1753" mass="186948">MKKFVASLLIFVILVSFFPGNMSKAYASNPPNITSVKSLRYDGTMASPAKGPYDSATDIEIDGSAFMTFDSSGNMTSQVDAAYIDSISDSTKLTILSVNESKIYAKVPKMDTAGLMLNKPYMIIVHRSDGQSAAIPNGFTYLDNPKITSAALDNYKTVTRDSSGNVTGISQPQSFIRMEGSNLSDIAVGNINGETSNVVSQSGSVLISDIPSSIRIDPATTYNIYVTNIYGGQSNMYNPPKLSAVNQDITSLSKYTAIVGDTTITIYGHGFSTLGSNMRVYVGENLVNSSDVTVVSDTEMTVKVPAPKDTTLPYQNIDIVADDGSTVTLVNALKIIPTPSIITIDSITPNAGTVSGGTKVIIVGQNLRQDLIVKFGGVQGQNVQMVTLPGLTDNMDAIQVTTPPYSKSGPVNVDIVDPITGYTVTKENGYFYLAVEDSLVAIDMNPYSGYENGSTDVTIWGYNFQKKDDPSTYTANPDSTEIIYVNSNYTYTDPVTGQNATGTRERKLYVTFGGNKARIESISVPSEGQEILKVSSPSITLNPPGQPMPVDVVVTVETTIMDSDGNVVMQYSEQSSPPKKYTYNPLPSNPEILSISPNSGSRAGGDTVTIQGFDIRPGVSIYFGGALATVKDLTIDSSNRSIVTVITPKSSVLGYVDVKVVNKDADQNRGFTTMTNGYYYYTAPTITSVFTNFGSKYGGNLITITGTDFYVGQTVQNGVYVPSYPTVTIGNINLEVISVQDNSGNIIDGKKLNIGTQIKAIVPVTANPYPVGWQDITITNYDGQNGTEGGTVTLKNGFEIKDTQKTPSITSVNPNKGPTKGGTQITITGSNFESGSIVTIDGVQAKVTSVTSGNTVINAVTPAGTLGKKIVQVINPSDGGTASLTDGFEYLLVETKPKITSISPNYGGKGTLVYIFGSDFSRKIGDSDGAKVYIGNTVMDDVYVIDENTITAVVPDLQYAGLYDITVVNPDTAAAKSPQKFHYLVPESNPVITAITPDKGTVNGGTAITITGSDFRRGAEVYIGGKLATNITVSSDGSTIQAMTPPGNPGKTYVTVINYDGGNYTYGLHDGEDGFTYVVPNSIPVITKIDPNTGSTYGGDTVTIIGQDFRIAKDQNGNILKDSDGNPIGPDVYFGNVKATKVIYVDYGTLKVVTPPNLPGPVRVSVVNYDTGIGYIDNGFTYVQSKPVINSIVPPKVNVNGTTHVIILGSNFAVPIYEGGTLVRPGSKVYIDDVEVTNVTVVSSSEIKFVAPLSSDIGKKTLKIVNPDGGTAMSDIEYVSPVSNPVITSVDPSKGSIDGGTTVTIIGSDFRSNVEVYIEGNKATIVSNTDTEIVVKTPSGDPSLLNVPIDVTVYNVDDGASAVLQGGFTYVKTGANPVITSITPNTGSTRGGDTVTIVGDNFKSGLVVYFGDAIAPSVTVNNYKTITVITPQHAAGKVDVRILNPDYADTVLSGGFTYIQTVPDNPSGFYADRISGNDHTIYLHWSAVNGAKLYEIYGKRSIDSNYAFIASTDKLEYYVDGLSPNTLYNFELRPINDKGNSGFAYASAYTDSSSNSKYDTGVPDVLGNTVINPSGDTVYVTLGNDAINSSGTYTIDLTGYEYRNADVWVINVPKGYSGKNSKISLRTPNFSMDFTSQALNLTSDVDRITVKLLGGKSIDDLNKKLGKSGNIVSDVYQISYDEINGSSVTHMANFRQAVNVEMNYYSNRAKNSSLSLRNFDGSSTYYQYVDSILHYVSAYVLYTGRYAVVDSNL</sequence>
<dbReference type="Pfam" id="PF01833">
    <property type="entry name" value="TIG"/>
    <property type="match status" value="11"/>
</dbReference>
<dbReference type="CDD" id="cd00603">
    <property type="entry name" value="IPT_PCSR"/>
    <property type="match status" value="1"/>
</dbReference>
<dbReference type="Proteomes" id="UP001166402">
    <property type="component" value="Unassembled WGS sequence"/>
</dbReference>
<dbReference type="RefSeq" id="WP_209454232.1">
    <property type="nucleotide sequence ID" value="NZ_JAGGLT010000021.1"/>
</dbReference>
<accession>A0ABS4NHE6</accession>
<evidence type="ECO:0000313" key="4">
    <source>
        <dbReference type="EMBL" id="MBP2072472.1"/>
    </source>
</evidence>
<dbReference type="InterPro" id="IPR014756">
    <property type="entry name" value="Ig_E-set"/>
</dbReference>
<dbReference type="CDD" id="cd00102">
    <property type="entry name" value="IPT"/>
    <property type="match status" value="9"/>
</dbReference>
<dbReference type="PROSITE" id="PS50853">
    <property type="entry name" value="FN3"/>
    <property type="match status" value="1"/>
</dbReference>
<organism evidence="4 5">
    <name type="scientific">Thermoanaerobacterium butyriciformans</name>
    <dbReference type="NCBI Taxonomy" id="1702242"/>
    <lineage>
        <taxon>Bacteria</taxon>
        <taxon>Bacillati</taxon>
        <taxon>Bacillota</taxon>
        <taxon>Clostridia</taxon>
        <taxon>Thermoanaerobacterales</taxon>
        <taxon>Thermoanaerobacteraceae</taxon>
        <taxon>Thermoanaerobacterium</taxon>
    </lineage>
</organism>
<comment type="caution">
    <text evidence="4">The sequence shown here is derived from an EMBL/GenBank/DDBJ whole genome shotgun (WGS) entry which is preliminary data.</text>
</comment>
<feature type="domain" description="Fibronectin type-III" evidence="3">
    <location>
        <begin position="1462"/>
        <end position="1555"/>
    </location>
</feature>
<dbReference type="EMBL" id="JAGGLT010000021">
    <property type="protein sequence ID" value="MBP2072472.1"/>
    <property type="molecule type" value="Genomic_DNA"/>
</dbReference>
<dbReference type="InterPro" id="IPR036116">
    <property type="entry name" value="FN3_sf"/>
</dbReference>
<keyword evidence="1 2" id="KW-0732">Signal</keyword>
<proteinExistence type="predicted"/>
<dbReference type="SUPFAM" id="SSF49265">
    <property type="entry name" value="Fibronectin type III"/>
    <property type="match status" value="1"/>
</dbReference>
<keyword evidence="5" id="KW-1185">Reference proteome</keyword>
<evidence type="ECO:0000259" key="3">
    <source>
        <dbReference type="PROSITE" id="PS50853"/>
    </source>
</evidence>